<name>A0AAW7I2Z7_9GAMM</name>
<keyword evidence="2" id="KW-0472">Membrane</keyword>
<keyword evidence="2" id="KW-1133">Transmembrane helix</keyword>
<evidence type="ECO:0000256" key="2">
    <source>
        <dbReference type="SAM" id="Phobius"/>
    </source>
</evidence>
<evidence type="ECO:0000313" key="4">
    <source>
        <dbReference type="Proteomes" id="UP001168216"/>
    </source>
</evidence>
<organism evidence="3 4">
    <name type="scientific">Aeromonas bestiarum</name>
    <dbReference type="NCBI Taxonomy" id="105751"/>
    <lineage>
        <taxon>Bacteria</taxon>
        <taxon>Pseudomonadati</taxon>
        <taxon>Pseudomonadota</taxon>
        <taxon>Gammaproteobacteria</taxon>
        <taxon>Aeromonadales</taxon>
        <taxon>Aeromonadaceae</taxon>
        <taxon>Aeromonas</taxon>
    </lineage>
</organism>
<dbReference type="AlphaFoldDB" id="A0AAW7I2Z7"/>
<protein>
    <submittedName>
        <fullName evidence="3">Uncharacterized protein</fullName>
    </submittedName>
</protein>
<comment type="caution">
    <text evidence="3">The sequence shown here is derived from an EMBL/GenBank/DDBJ whole genome shotgun (WGS) entry which is preliminary data.</text>
</comment>
<keyword evidence="1" id="KW-0175">Coiled coil</keyword>
<evidence type="ECO:0000256" key="1">
    <source>
        <dbReference type="SAM" id="Coils"/>
    </source>
</evidence>
<dbReference type="EMBL" id="JAOPLV010000010">
    <property type="protein sequence ID" value="MDM5141655.1"/>
    <property type="molecule type" value="Genomic_DNA"/>
</dbReference>
<accession>A0AAW7I2Z7</accession>
<reference evidence="3" key="1">
    <citation type="submission" date="2023-08" db="EMBL/GenBank/DDBJ databases">
        <title>WGS of Aeromonas isolates.</title>
        <authorList>
            <person name="Lee H."/>
        </authorList>
    </citation>
    <scope>NUCLEOTIDE SEQUENCE</scope>
    <source>
        <strain evidence="3">SL22</strain>
    </source>
</reference>
<proteinExistence type="predicted"/>
<dbReference type="RefSeq" id="WP_290022665.1">
    <property type="nucleotide sequence ID" value="NZ_JAOPLV010000010.1"/>
</dbReference>
<feature type="coiled-coil region" evidence="1">
    <location>
        <begin position="97"/>
        <end position="131"/>
    </location>
</feature>
<evidence type="ECO:0000313" key="3">
    <source>
        <dbReference type="EMBL" id="MDM5141655.1"/>
    </source>
</evidence>
<feature type="transmembrane region" description="Helical" evidence="2">
    <location>
        <begin position="6"/>
        <end position="26"/>
    </location>
</feature>
<dbReference type="Proteomes" id="UP001168216">
    <property type="component" value="Unassembled WGS sequence"/>
</dbReference>
<sequence length="235" mass="26227">MYSQSSLLIAIILSAITTAIIFVILFSKKTKSAAIKIQELDAIINEHKKSIHLLEAEHINSKNNLEISHYDSLKKSREQAHQQGYELGITAAYKDHLLEITNIKSAHREELARQEAEAEKKGRAIAKMEHEAQVKAFGVEIKPYVKIEKDAGVIWDEHKSYTGYQYQLLVNGIPAFQPHIIIEHTEDLKVVDKQVIAELIKLAHSSANVAAKAYLGGTTSSALVIGQEIIQQVKV</sequence>
<gene>
    <name evidence="3" type="ORF">OB959_17950</name>
</gene>
<keyword evidence="2" id="KW-0812">Transmembrane</keyword>